<organism evidence="3 4">
    <name type="scientific">Schizopora paradoxa</name>
    <dbReference type="NCBI Taxonomy" id="27342"/>
    <lineage>
        <taxon>Eukaryota</taxon>
        <taxon>Fungi</taxon>
        <taxon>Dikarya</taxon>
        <taxon>Basidiomycota</taxon>
        <taxon>Agaricomycotina</taxon>
        <taxon>Agaricomycetes</taxon>
        <taxon>Hymenochaetales</taxon>
        <taxon>Schizoporaceae</taxon>
        <taxon>Schizopora</taxon>
    </lineage>
</organism>
<evidence type="ECO:0000256" key="2">
    <source>
        <dbReference type="SAM" id="Phobius"/>
    </source>
</evidence>
<accession>A0A0H2RTP3</accession>
<evidence type="ECO:0000313" key="3">
    <source>
        <dbReference type="EMBL" id="KLO14937.1"/>
    </source>
</evidence>
<keyword evidence="4" id="KW-1185">Reference proteome</keyword>
<gene>
    <name evidence="3" type="ORF">SCHPADRAFT_286309</name>
</gene>
<dbReference type="EMBL" id="KQ085936">
    <property type="protein sequence ID" value="KLO14937.1"/>
    <property type="molecule type" value="Genomic_DNA"/>
</dbReference>
<keyword evidence="2" id="KW-0472">Membrane</keyword>
<feature type="region of interest" description="Disordered" evidence="1">
    <location>
        <begin position="711"/>
        <end position="749"/>
    </location>
</feature>
<sequence>MQSHKAIWAALLFMYRGSRSPVFTNAGQAIMKDGTAAIGWAQEALYGTPNGTSVLGSYGVRPEVMVCAVIALFALAYRVSRSPAGSPRKHSIPMMLVWFILTLPYRFVIVVKEVLRAWFITFVSGFVILVSIFFVLVRPFFDEVLPLVEAIYRLVESIRLLIEASRPFVDLLRPLAKSLHSDVVETDMYQFVRYGNAKLVITPTLMEGALFRQPFPNSCVSSGVSDRALCSLRNFQDTLGLSETTVSQIEGASSGYTRFVERMRDIGTSFGNVRDVSSSGLFSTTNHMDDAFAAFRPRYCPTTPRAAVSASSSEGVFSLPSTSTLATVVKNVTRTRTISLETRISTAIRASENLIPTLRPVAQKVAYSVALEAEDPVAHPPTTWADEVPSFVAVLGAALLVIVLVILLRHLFTAFLRRSLGPAPSTTQLEARCDCDQDAQQCNHGDEEVGRETRSRLASLRALGVWTHWLFRIQFTGIRELFQRIWHFLKKVKSSFDLCQRCCELGRFLSTLDWELHVLQALACMSSPLTLGDWAHILFWMELSPLIHGYLDDAIAGMCAKAMPYLPRQIALQGEVRAQALEDQTLEVGLESREGDIRGKGLSTTLVFRAGEKYTAVIGAVLRDLFEGKGNTRFMKSGDGMSATDQVKGQFTSIQVANARVPYDSPIMPFARYASPLSGPVIPSPASSSGHSTAVGTPSVLAQAVEAKCKDYKGDPDTPVPSAPVMRRTSSHTPSPLGPSQGKAQKNMKSDGRIMRLIVALSEDACERYNELMYIEALVEKVMSKERPTLEMFDFRRDVKKLAKFLHQVHEETSSIIHSIERENVSIDKPEIKVPDFKHENFRGIAERGCKQVVAFWELHQGLFRAGHKLTITLDPTITELEDKLEEARKKEIKEMEDILKSCSADRDIYDARRHSVPPEHRRPDNTCAPGKSGPVLIEDAPGSSISSNFARLEGRDQGSLPHVISGAKVTSGAGGLANRRIRRLTDTRTSREPSTREVRDERDGRSENPDEFEGRGRGRGRRSKSVPPRRLGKPLEDITNVNTHALNSVVPESGVAQPRSSEPCTGSAARRKTFTAPQVTNLVVRDAADVRSAPRRVASETVASAPTSQPPRPQRPVNRRSSVDLARGRTAETRPARLAVAASSDRGEPTERQEVRHEKPVVNTSRVKTDQKPRDSAQTVLVEAQAPSESVGSSRRRSSSRTAVARSRSVRAIERPREPSGQELSRAQPAREPVPERRECDTEATELRERRRLPGVTNSEGNHEVEPFGHSRRPAAPVYHDRPPKPLRNAPDKKVTAAPNCDAKRL</sequence>
<feature type="region of interest" description="Disordered" evidence="1">
    <location>
        <begin position="914"/>
        <end position="1307"/>
    </location>
</feature>
<feature type="compositionally biased region" description="Basic and acidic residues" evidence="1">
    <location>
        <begin position="984"/>
        <end position="1017"/>
    </location>
</feature>
<feature type="transmembrane region" description="Helical" evidence="2">
    <location>
        <begin position="63"/>
        <end position="80"/>
    </location>
</feature>
<protein>
    <submittedName>
        <fullName evidence="3">Uncharacterized protein</fullName>
    </submittedName>
</protein>
<reference evidence="3 4" key="1">
    <citation type="submission" date="2015-04" db="EMBL/GenBank/DDBJ databases">
        <title>Complete genome sequence of Schizopora paradoxa KUC8140, a cosmopolitan wood degrader in East Asia.</title>
        <authorList>
            <consortium name="DOE Joint Genome Institute"/>
            <person name="Min B."/>
            <person name="Park H."/>
            <person name="Jang Y."/>
            <person name="Kim J.-J."/>
            <person name="Kim K.H."/>
            <person name="Pangilinan J."/>
            <person name="Lipzen A."/>
            <person name="Riley R."/>
            <person name="Grigoriev I.V."/>
            <person name="Spatafora J.W."/>
            <person name="Choi I.-G."/>
        </authorList>
    </citation>
    <scope>NUCLEOTIDE SEQUENCE [LARGE SCALE GENOMIC DNA]</scope>
    <source>
        <strain evidence="3 4">KUC8140</strain>
    </source>
</reference>
<proteinExistence type="predicted"/>
<evidence type="ECO:0000313" key="4">
    <source>
        <dbReference type="Proteomes" id="UP000053477"/>
    </source>
</evidence>
<dbReference type="Proteomes" id="UP000053477">
    <property type="component" value="Unassembled WGS sequence"/>
</dbReference>
<feature type="compositionally biased region" description="Basic and acidic residues" evidence="1">
    <location>
        <begin position="1127"/>
        <end position="1136"/>
    </location>
</feature>
<keyword evidence="2" id="KW-1133">Transmembrane helix</keyword>
<feature type="compositionally biased region" description="Basic and acidic residues" evidence="1">
    <location>
        <begin position="1234"/>
        <end position="1250"/>
    </location>
</feature>
<feature type="compositionally biased region" description="Basic and acidic residues" evidence="1">
    <location>
        <begin position="914"/>
        <end position="925"/>
    </location>
</feature>
<feature type="transmembrane region" description="Helical" evidence="2">
    <location>
        <begin position="117"/>
        <end position="137"/>
    </location>
</feature>
<keyword evidence="2" id="KW-0812">Transmembrane</keyword>
<name>A0A0H2RTP3_9AGAM</name>
<evidence type="ECO:0000256" key="1">
    <source>
        <dbReference type="SAM" id="MobiDB-lite"/>
    </source>
</evidence>
<dbReference type="InParanoid" id="A0A0H2RTP3"/>
<feature type="compositionally biased region" description="Basic and acidic residues" evidence="1">
    <location>
        <begin position="1146"/>
        <end position="1161"/>
    </location>
</feature>
<feature type="compositionally biased region" description="Basic and acidic residues" evidence="1">
    <location>
        <begin position="1212"/>
        <end position="1221"/>
    </location>
</feature>
<feature type="compositionally biased region" description="Basic and acidic residues" evidence="1">
    <location>
        <begin position="1280"/>
        <end position="1296"/>
    </location>
</feature>
<feature type="transmembrane region" description="Helical" evidence="2">
    <location>
        <begin position="92"/>
        <end position="111"/>
    </location>
</feature>